<organism evidence="2 3">
    <name type="scientific">Caldicellulosiruptor diazotrophicus</name>
    <dbReference type="NCBI Taxonomy" id="2806205"/>
    <lineage>
        <taxon>Bacteria</taxon>
        <taxon>Bacillati</taxon>
        <taxon>Bacillota</taxon>
        <taxon>Bacillota incertae sedis</taxon>
        <taxon>Caldicellulosiruptorales</taxon>
        <taxon>Caldicellulosiruptoraceae</taxon>
        <taxon>Caldicellulosiruptor</taxon>
    </lineage>
</organism>
<accession>A0ABM7NQQ4</accession>
<keyword evidence="3" id="KW-1185">Reference proteome</keyword>
<name>A0ABM7NQQ4_9FIRM</name>
<proteinExistence type="predicted"/>
<dbReference type="RefSeq" id="WP_207180050.1">
    <property type="nucleotide sequence ID" value="NZ_AP024480.1"/>
</dbReference>
<evidence type="ECO:0000313" key="2">
    <source>
        <dbReference type="EMBL" id="BCS82452.1"/>
    </source>
</evidence>
<feature type="domain" description="WYL" evidence="1">
    <location>
        <begin position="251"/>
        <end position="311"/>
    </location>
</feature>
<reference evidence="2 3" key="1">
    <citation type="submission" date="2021-02" db="EMBL/GenBank/DDBJ databases">
        <title>Nitrogen-fixing ability and nitrogen fixation related genes of thermophilic fermentative bacteria in the genus Caldicellulosiruptor.</title>
        <authorList>
            <person name="Chen Y."/>
            <person name="Nishihara A."/>
            <person name="Haruta S."/>
        </authorList>
    </citation>
    <scope>NUCLEOTIDE SEQUENCE [LARGE SCALE GENOMIC DNA]</scope>
    <source>
        <strain evidence="2 3">YA01</strain>
    </source>
</reference>
<dbReference type="Pfam" id="PF13280">
    <property type="entry name" value="WYL"/>
    <property type="match status" value="1"/>
</dbReference>
<evidence type="ECO:0000313" key="3">
    <source>
        <dbReference type="Proteomes" id="UP000663623"/>
    </source>
</evidence>
<dbReference type="InterPro" id="IPR026881">
    <property type="entry name" value="WYL_dom"/>
</dbReference>
<dbReference type="EMBL" id="AP024480">
    <property type="protein sequence ID" value="BCS82452.1"/>
    <property type="molecule type" value="Genomic_DNA"/>
</dbReference>
<dbReference type="Proteomes" id="UP000663623">
    <property type="component" value="Chromosome"/>
</dbReference>
<sequence length="437" mass="52185">MPGFNPFVNDFNKLRNFTRIVYLYGCYSREDAENFNISKRTFDDELRRMRVFLGEDQYFSAEKEGKKSLPRIVENFFRDVENPLINIYFSKTSTALQTTLFFLILQILSSSENKKATMTQMLDKISQVLEQDVADTDLESSLKRVLKQLQNLGIVRYLKDEKMYMLCSQAKDVFEEFSIEEIKDIYISILFFINTNVPNVPGWYLKESLEKYLLELGQDEFLKEVDELFWFTYIPHHYILEEELVWKFLVAASNNKNIRVWYYPRQKRQITEFICTPVRIVYDVKLGRWYFMVLKEDDLSALPVWRIEKIEILHDSFDPQKIMHLAKKIEKCFFVSVPCRRKKLKKIRIMFKCPAESQYNFVLARVKRELKNAKITKIGDESFEVEYEISNIKEFKGWLRSFGERSVVLDDTEAGIKLKTEMINEWKEILKNYGDIY</sequence>
<evidence type="ECO:0000259" key="1">
    <source>
        <dbReference type="Pfam" id="PF13280"/>
    </source>
</evidence>
<gene>
    <name evidence="2" type="ORF">CaldiYA01_24120</name>
</gene>
<protein>
    <recommendedName>
        <fullName evidence="1">WYL domain-containing protein</fullName>
    </recommendedName>
</protein>